<organism evidence="7 8">
    <name type="scientific">Agromyces soli</name>
    <dbReference type="NCBI Taxonomy" id="659012"/>
    <lineage>
        <taxon>Bacteria</taxon>
        <taxon>Bacillati</taxon>
        <taxon>Actinomycetota</taxon>
        <taxon>Actinomycetes</taxon>
        <taxon>Micrococcales</taxon>
        <taxon>Microbacteriaceae</taxon>
        <taxon>Agromyces</taxon>
    </lineage>
</organism>
<keyword evidence="8" id="KW-1185">Reference proteome</keyword>
<evidence type="ECO:0000256" key="6">
    <source>
        <dbReference type="SAM" id="Phobius"/>
    </source>
</evidence>
<reference evidence="7 8" key="1">
    <citation type="submission" date="2022-03" db="EMBL/GenBank/DDBJ databases">
        <title>Agromyces sp. isolated from the gut of P. brevitarsis seulensis larvae.</title>
        <authorList>
            <person name="Won M."/>
            <person name="Kwon S.-W."/>
        </authorList>
    </citation>
    <scope>NUCLEOTIDE SEQUENCE [LARGE SCALE GENOMIC DNA]</scope>
    <source>
        <strain evidence="7 8">KACC 16215</strain>
    </source>
</reference>
<dbReference type="PANTHER" id="PTHR22913:SF12">
    <property type="entry name" value="MANNURONAN SYNTHASE"/>
    <property type="match status" value="1"/>
</dbReference>
<dbReference type="Proteomes" id="UP000831304">
    <property type="component" value="Chromosome"/>
</dbReference>
<feature type="transmembrane region" description="Helical" evidence="6">
    <location>
        <begin position="12"/>
        <end position="29"/>
    </location>
</feature>
<evidence type="ECO:0000256" key="2">
    <source>
        <dbReference type="ARBA" id="ARBA00022475"/>
    </source>
</evidence>
<proteinExistence type="predicted"/>
<evidence type="ECO:0000256" key="4">
    <source>
        <dbReference type="ARBA" id="ARBA00022679"/>
    </source>
</evidence>
<dbReference type="Gene3D" id="3.90.550.10">
    <property type="entry name" value="Spore Coat Polysaccharide Biosynthesis Protein SpsA, Chain A"/>
    <property type="match status" value="1"/>
</dbReference>
<evidence type="ECO:0000256" key="3">
    <source>
        <dbReference type="ARBA" id="ARBA00022676"/>
    </source>
</evidence>
<keyword evidence="3 7" id="KW-0328">Glycosyltransferase</keyword>
<keyword evidence="5 6" id="KW-0472">Membrane</keyword>
<gene>
    <name evidence="7" type="ORF">MTP13_02795</name>
</gene>
<keyword evidence="4 7" id="KW-0808">Transferase</keyword>
<dbReference type="EC" id="2.4.-.-" evidence="7"/>
<dbReference type="PANTHER" id="PTHR22913">
    <property type="entry name" value="HYALURONAN SYNTHASE"/>
    <property type="match status" value="1"/>
</dbReference>
<evidence type="ECO:0000313" key="8">
    <source>
        <dbReference type="Proteomes" id="UP000831304"/>
    </source>
</evidence>
<dbReference type="CDD" id="cd06423">
    <property type="entry name" value="CESA_like"/>
    <property type="match status" value="1"/>
</dbReference>
<sequence length="456" mass="50492">MLSPRRTRRLAASLSLLAIVLCVGGVWWLNGGPNWYGVLAVAIVAVKTLLNWGGRDAASVSGRERSATDDLDLTVAVPCYNEDPELLARTLESLLRQTRAPQSVTVIDDGSVDRRAVETAHAWEAEFRRAGVRFAVIVFPENRGKRHALVAALDAHPEADVLLGVDSDSLLRSDAIAEGLAGLADPRVMVSTGMVLPSNPDTNLLTRMQDVRYASAFLFDRAAFSSIGAVLCACGTIAFYRTSMMRKYQADFLDQRFLGRPATLGDDRRMTNYALLEGRSVLRARAIAFTTVPERVGHFARQQVRWHRSYFRESFWALLHQPIRRPAFWLTLVDLGVWFLFATVLIAAIVSHAATAAPAVLAFYLAYMVLLGYARAVRYFEVASLRPRRSDVVLAFLLTPMYTVLHLVFLFWLRPYALLTLGYSGWGTRKSVEVRAGEQATGASGEPARNQKEATA</sequence>
<dbReference type="EMBL" id="CP094533">
    <property type="protein sequence ID" value="UOE26724.1"/>
    <property type="molecule type" value="Genomic_DNA"/>
</dbReference>
<dbReference type="RefSeq" id="WP_243569535.1">
    <property type="nucleotide sequence ID" value="NZ_BAAARD010000004.1"/>
</dbReference>
<evidence type="ECO:0000256" key="1">
    <source>
        <dbReference type="ARBA" id="ARBA00004236"/>
    </source>
</evidence>
<feature type="transmembrane region" description="Helical" evidence="6">
    <location>
        <begin position="356"/>
        <end position="380"/>
    </location>
</feature>
<dbReference type="SUPFAM" id="SSF53448">
    <property type="entry name" value="Nucleotide-diphospho-sugar transferases"/>
    <property type="match status" value="1"/>
</dbReference>
<keyword evidence="6" id="KW-0812">Transmembrane</keyword>
<protein>
    <submittedName>
        <fullName evidence="7">Glycosyltransferase</fullName>
        <ecNumber evidence="7">2.4.-.-</ecNumber>
    </submittedName>
</protein>
<keyword evidence="2" id="KW-1003">Cell membrane</keyword>
<dbReference type="InterPro" id="IPR029044">
    <property type="entry name" value="Nucleotide-diphossugar_trans"/>
</dbReference>
<feature type="transmembrane region" description="Helical" evidence="6">
    <location>
        <begin position="327"/>
        <end position="350"/>
    </location>
</feature>
<keyword evidence="6" id="KW-1133">Transmembrane helix</keyword>
<accession>A0ABY4AU80</accession>
<evidence type="ECO:0000256" key="5">
    <source>
        <dbReference type="ARBA" id="ARBA00023136"/>
    </source>
</evidence>
<comment type="subcellular location">
    <subcellularLocation>
        <location evidence="1">Cell membrane</location>
    </subcellularLocation>
</comment>
<name>A0ABY4AU80_9MICO</name>
<evidence type="ECO:0000313" key="7">
    <source>
        <dbReference type="EMBL" id="UOE26724.1"/>
    </source>
</evidence>
<dbReference type="GO" id="GO:0016757">
    <property type="term" value="F:glycosyltransferase activity"/>
    <property type="evidence" value="ECO:0007669"/>
    <property type="project" value="UniProtKB-KW"/>
</dbReference>
<feature type="transmembrane region" description="Helical" evidence="6">
    <location>
        <begin position="392"/>
        <end position="413"/>
    </location>
</feature>
<dbReference type="Pfam" id="PF13641">
    <property type="entry name" value="Glyco_tranf_2_3"/>
    <property type="match status" value="1"/>
</dbReference>